<accession>A0A395JM23</accession>
<name>A0A395JM23_9GAMM</name>
<evidence type="ECO:0000256" key="2">
    <source>
        <dbReference type="ARBA" id="ARBA00021549"/>
    </source>
</evidence>
<comment type="caution">
    <text evidence="13">The sequence shown here is derived from an EMBL/GenBank/DDBJ whole genome shotgun (WGS) entry which is preliminary data.</text>
</comment>
<evidence type="ECO:0000256" key="7">
    <source>
        <dbReference type="ARBA" id="ARBA00022989"/>
    </source>
</evidence>
<evidence type="ECO:0000256" key="5">
    <source>
        <dbReference type="ARBA" id="ARBA00022519"/>
    </source>
</evidence>
<evidence type="ECO:0000256" key="6">
    <source>
        <dbReference type="ARBA" id="ARBA00022692"/>
    </source>
</evidence>
<dbReference type="Proteomes" id="UP000253083">
    <property type="component" value="Unassembled WGS sequence"/>
</dbReference>
<keyword evidence="5" id="KW-0997">Cell inner membrane</keyword>
<dbReference type="SUPFAM" id="SSF54523">
    <property type="entry name" value="Pili subunits"/>
    <property type="match status" value="1"/>
</dbReference>
<dbReference type="Gene3D" id="3.55.40.10">
    <property type="entry name" value="minor pseudopilin epsh domain"/>
    <property type="match status" value="1"/>
</dbReference>
<evidence type="ECO:0000313" key="13">
    <source>
        <dbReference type="EMBL" id="RBP52660.1"/>
    </source>
</evidence>
<evidence type="ECO:0000256" key="1">
    <source>
        <dbReference type="ARBA" id="ARBA00004377"/>
    </source>
</evidence>
<keyword evidence="8 11" id="KW-0472">Membrane</keyword>
<dbReference type="EMBL" id="QNRT01000001">
    <property type="protein sequence ID" value="RBP52660.1"/>
    <property type="molecule type" value="Genomic_DNA"/>
</dbReference>
<keyword evidence="4" id="KW-0488">Methylation</keyword>
<evidence type="ECO:0000313" key="14">
    <source>
        <dbReference type="Proteomes" id="UP000253083"/>
    </source>
</evidence>
<dbReference type="InterPro" id="IPR012902">
    <property type="entry name" value="N_methyl_site"/>
</dbReference>
<evidence type="ECO:0000256" key="10">
    <source>
        <dbReference type="ARBA" id="ARBA00030775"/>
    </source>
</evidence>
<feature type="domain" description="General secretion pathway GspH" evidence="12">
    <location>
        <begin position="51"/>
        <end position="145"/>
    </location>
</feature>
<evidence type="ECO:0000256" key="9">
    <source>
        <dbReference type="ARBA" id="ARBA00025772"/>
    </source>
</evidence>
<evidence type="ECO:0000256" key="4">
    <source>
        <dbReference type="ARBA" id="ARBA00022481"/>
    </source>
</evidence>
<dbReference type="Pfam" id="PF12019">
    <property type="entry name" value="GspH"/>
    <property type="match status" value="1"/>
</dbReference>
<comment type="subcellular location">
    <subcellularLocation>
        <location evidence="1">Cell inner membrane</location>
        <topology evidence="1">Single-pass membrane protein</topology>
    </subcellularLocation>
</comment>
<dbReference type="GO" id="GO:0015627">
    <property type="term" value="C:type II protein secretion system complex"/>
    <property type="evidence" value="ECO:0007669"/>
    <property type="project" value="InterPro"/>
</dbReference>
<evidence type="ECO:0000259" key="12">
    <source>
        <dbReference type="Pfam" id="PF12019"/>
    </source>
</evidence>
<feature type="transmembrane region" description="Helical" evidence="11">
    <location>
        <begin position="15"/>
        <end position="35"/>
    </location>
</feature>
<comment type="similarity">
    <text evidence="9">Belongs to the GSP H family.</text>
</comment>
<protein>
    <recommendedName>
        <fullName evidence="2">Type II secretion system protein H</fullName>
    </recommendedName>
    <alternativeName>
        <fullName evidence="10">General secretion pathway protein H</fullName>
    </alternativeName>
</protein>
<evidence type="ECO:0000256" key="8">
    <source>
        <dbReference type="ARBA" id="ARBA00023136"/>
    </source>
</evidence>
<keyword evidence="6 11" id="KW-0812">Transmembrane</keyword>
<dbReference type="GO" id="GO:0005886">
    <property type="term" value="C:plasma membrane"/>
    <property type="evidence" value="ECO:0007669"/>
    <property type="project" value="UniProtKB-SubCell"/>
</dbReference>
<proteinExistence type="inferred from homology"/>
<keyword evidence="14" id="KW-1185">Reference proteome</keyword>
<dbReference type="AlphaFoldDB" id="A0A395JM23"/>
<dbReference type="RefSeq" id="WP_113952291.1">
    <property type="nucleotide sequence ID" value="NZ_QNRT01000001.1"/>
</dbReference>
<dbReference type="InterPro" id="IPR022346">
    <property type="entry name" value="T2SS_GspH"/>
</dbReference>
<reference evidence="13 14" key="1">
    <citation type="submission" date="2018-06" db="EMBL/GenBank/DDBJ databases">
        <title>Genomic Encyclopedia of Type Strains, Phase IV (KMG-IV): sequencing the most valuable type-strain genomes for metagenomic binning, comparative biology and taxonomic classification.</title>
        <authorList>
            <person name="Goeker M."/>
        </authorList>
    </citation>
    <scope>NUCLEOTIDE SEQUENCE [LARGE SCALE GENOMIC DNA]</scope>
    <source>
        <strain evidence="13 14">DSM 24032</strain>
    </source>
</reference>
<organism evidence="13 14">
    <name type="scientific">Arenicella xantha</name>
    <dbReference type="NCBI Taxonomy" id="644221"/>
    <lineage>
        <taxon>Bacteria</taxon>
        <taxon>Pseudomonadati</taxon>
        <taxon>Pseudomonadota</taxon>
        <taxon>Gammaproteobacteria</taxon>
        <taxon>Arenicellales</taxon>
        <taxon>Arenicellaceae</taxon>
        <taxon>Arenicella</taxon>
    </lineage>
</organism>
<evidence type="ECO:0000256" key="3">
    <source>
        <dbReference type="ARBA" id="ARBA00022475"/>
    </source>
</evidence>
<keyword evidence="3" id="KW-1003">Cell membrane</keyword>
<dbReference type="GO" id="GO:0015628">
    <property type="term" value="P:protein secretion by the type II secretion system"/>
    <property type="evidence" value="ECO:0007669"/>
    <property type="project" value="InterPro"/>
</dbReference>
<evidence type="ECO:0000256" key="11">
    <source>
        <dbReference type="SAM" id="Phobius"/>
    </source>
</evidence>
<dbReference type="InterPro" id="IPR045584">
    <property type="entry name" value="Pilin-like"/>
</dbReference>
<sequence length="174" mass="18897">MLIEYPKRVESGRGFTIIEVISALALLAVLVALAVPSFSDFMRRQNVKAQATNIGSIMSLARTTAISRGSVVRVCWNNTNSNITDSGVIVEPGDMMAKVAPAEILQVVNYQVESYFVDDDLVADCLNFDSQGRTTAVVNFAVCSKKNLVDDSLMVELGRMGRARVSKNGTLDCQ</sequence>
<dbReference type="NCBIfam" id="TIGR02532">
    <property type="entry name" value="IV_pilin_GFxxxE"/>
    <property type="match status" value="1"/>
</dbReference>
<gene>
    <name evidence="13" type="ORF">DFR28_10142</name>
</gene>
<dbReference type="InParanoid" id="A0A395JM23"/>
<keyword evidence="7 11" id="KW-1133">Transmembrane helix</keyword>